<dbReference type="Proteomes" id="UP000887574">
    <property type="component" value="Unplaced"/>
</dbReference>
<evidence type="ECO:0000256" key="2">
    <source>
        <dbReference type="ARBA" id="ARBA00005792"/>
    </source>
</evidence>
<dbReference type="InterPro" id="IPR023392">
    <property type="entry name" value="Tom20_dom_sf"/>
</dbReference>
<dbReference type="PANTHER" id="PTHR12430:SF0">
    <property type="entry name" value="TRANSLOCASE OF OUTER MITOCHONDRIAL MEMBRANE 20"/>
    <property type="match status" value="1"/>
</dbReference>
<name>A0A915CRS1_9BILA</name>
<dbReference type="PRINTS" id="PR00351">
    <property type="entry name" value="OM20RECEPTOR"/>
</dbReference>
<sequence length="153" mass="17044">MSNILAWAAGIAGVGLVGYAIYFDQKRCSAPDYKRKIRQNRKLKKHTRSATQNISAIPDPRDQAAMQQYFLAEMIYGEELLRDGDIENGSVHMVLQGSLPPIHFEAVVEALPGAKAMFMAAVRAHTQDVDSSDEEHQEDDDHQGAFIIDDDLE</sequence>
<dbReference type="Pfam" id="PF02064">
    <property type="entry name" value="MAS20"/>
    <property type="match status" value="1"/>
</dbReference>
<dbReference type="GO" id="GO:0030943">
    <property type="term" value="F:mitochondrion targeting sequence binding"/>
    <property type="evidence" value="ECO:0007669"/>
    <property type="project" value="TreeGrafter"/>
</dbReference>
<dbReference type="WBParaSite" id="jg11509">
    <property type="protein sequence ID" value="jg11509"/>
    <property type="gene ID" value="jg11509"/>
</dbReference>
<accession>A0A915CRS1</accession>
<evidence type="ECO:0000256" key="9">
    <source>
        <dbReference type="ARBA" id="ARBA00023136"/>
    </source>
</evidence>
<dbReference type="GO" id="GO:0005742">
    <property type="term" value="C:mitochondrial outer membrane translocase complex"/>
    <property type="evidence" value="ECO:0007669"/>
    <property type="project" value="UniProtKB-UniRule"/>
</dbReference>
<dbReference type="Gene3D" id="1.20.960.10">
    <property type="entry name" value="Mitochondrial outer membrane translocase complex, subunit Tom20 domain"/>
    <property type="match status" value="1"/>
</dbReference>
<protein>
    <submittedName>
        <fullName evidence="12">Uncharacterized protein</fullName>
    </submittedName>
</protein>
<proteinExistence type="inferred from homology"/>
<keyword evidence="4" id="KW-0812">Transmembrane</keyword>
<dbReference type="PRINTS" id="PR01989">
    <property type="entry name" value="EUOM20RECPTR"/>
</dbReference>
<keyword evidence="9" id="KW-0472">Membrane</keyword>
<keyword evidence="8" id="KW-0496">Mitochondrion</keyword>
<evidence type="ECO:0000313" key="12">
    <source>
        <dbReference type="WBParaSite" id="jg11509"/>
    </source>
</evidence>
<dbReference type="GO" id="GO:0016031">
    <property type="term" value="P:tRNA import into mitochondrion"/>
    <property type="evidence" value="ECO:0007669"/>
    <property type="project" value="TreeGrafter"/>
</dbReference>
<dbReference type="SUPFAM" id="SSF47157">
    <property type="entry name" value="Mitochondrial import receptor subunit Tom20"/>
    <property type="match status" value="1"/>
</dbReference>
<evidence type="ECO:0000256" key="7">
    <source>
        <dbReference type="ARBA" id="ARBA00022989"/>
    </source>
</evidence>
<dbReference type="GO" id="GO:0006886">
    <property type="term" value="P:intracellular protein transport"/>
    <property type="evidence" value="ECO:0007669"/>
    <property type="project" value="InterPro"/>
</dbReference>
<dbReference type="GO" id="GO:0006605">
    <property type="term" value="P:protein targeting"/>
    <property type="evidence" value="ECO:0007669"/>
    <property type="project" value="InterPro"/>
</dbReference>
<keyword evidence="3" id="KW-0813">Transport</keyword>
<evidence type="ECO:0000256" key="4">
    <source>
        <dbReference type="ARBA" id="ARBA00022692"/>
    </source>
</evidence>
<evidence type="ECO:0000313" key="11">
    <source>
        <dbReference type="Proteomes" id="UP000887574"/>
    </source>
</evidence>
<keyword evidence="7" id="KW-1133">Transmembrane helix</keyword>
<comment type="similarity">
    <text evidence="2">Belongs to the Tom20 family.</text>
</comment>
<evidence type="ECO:0000256" key="5">
    <source>
        <dbReference type="ARBA" id="ARBA00022787"/>
    </source>
</evidence>
<evidence type="ECO:0000256" key="10">
    <source>
        <dbReference type="SAM" id="MobiDB-lite"/>
    </source>
</evidence>
<keyword evidence="6" id="KW-0653">Protein transport</keyword>
<evidence type="ECO:0000256" key="1">
    <source>
        <dbReference type="ARBA" id="ARBA00004572"/>
    </source>
</evidence>
<evidence type="ECO:0000256" key="3">
    <source>
        <dbReference type="ARBA" id="ARBA00022448"/>
    </source>
</evidence>
<feature type="compositionally biased region" description="Acidic residues" evidence="10">
    <location>
        <begin position="130"/>
        <end position="141"/>
    </location>
</feature>
<evidence type="ECO:0000256" key="6">
    <source>
        <dbReference type="ARBA" id="ARBA00022927"/>
    </source>
</evidence>
<dbReference type="InterPro" id="IPR002056">
    <property type="entry name" value="MAS20"/>
</dbReference>
<dbReference type="GO" id="GO:0008320">
    <property type="term" value="F:protein transmembrane transporter activity"/>
    <property type="evidence" value="ECO:0007669"/>
    <property type="project" value="TreeGrafter"/>
</dbReference>
<dbReference type="InterPro" id="IPR022422">
    <property type="entry name" value="MAS20_rcpt_metazoan"/>
</dbReference>
<keyword evidence="11" id="KW-1185">Reference proteome</keyword>
<dbReference type="PANTHER" id="PTHR12430">
    <property type="entry name" value="MITOCHONDRIAL IMPORT RECEPTOR SUBUNIT TOM20"/>
    <property type="match status" value="1"/>
</dbReference>
<comment type="subcellular location">
    <subcellularLocation>
        <location evidence="1">Mitochondrion outer membrane</location>
        <topology evidence="1">Single-pass membrane protein</topology>
    </subcellularLocation>
</comment>
<evidence type="ECO:0000256" key="8">
    <source>
        <dbReference type="ARBA" id="ARBA00023128"/>
    </source>
</evidence>
<dbReference type="AlphaFoldDB" id="A0A915CRS1"/>
<organism evidence="11 12">
    <name type="scientific">Ditylenchus dipsaci</name>
    <dbReference type="NCBI Taxonomy" id="166011"/>
    <lineage>
        <taxon>Eukaryota</taxon>
        <taxon>Metazoa</taxon>
        <taxon>Ecdysozoa</taxon>
        <taxon>Nematoda</taxon>
        <taxon>Chromadorea</taxon>
        <taxon>Rhabditida</taxon>
        <taxon>Tylenchina</taxon>
        <taxon>Tylenchomorpha</taxon>
        <taxon>Sphaerularioidea</taxon>
        <taxon>Anguinidae</taxon>
        <taxon>Anguininae</taxon>
        <taxon>Ditylenchus</taxon>
    </lineage>
</organism>
<dbReference type="GO" id="GO:0030150">
    <property type="term" value="P:protein import into mitochondrial matrix"/>
    <property type="evidence" value="ECO:0007669"/>
    <property type="project" value="TreeGrafter"/>
</dbReference>
<feature type="region of interest" description="Disordered" evidence="10">
    <location>
        <begin position="126"/>
        <end position="153"/>
    </location>
</feature>
<keyword evidence="5" id="KW-1000">Mitochondrion outer membrane</keyword>
<reference evidence="12" key="1">
    <citation type="submission" date="2022-11" db="UniProtKB">
        <authorList>
            <consortium name="WormBaseParasite"/>
        </authorList>
    </citation>
    <scope>IDENTIFICATION</scope>
</reference>